<dbReference type="RefSeq" id="WP_008066105.1">
    <property type="nucleotide sequence ID" value="NZ_AQWK01000001.1"/>
</dbReference>
<dbReference type="AlphaFoldDB" id="F1Z907"/>
<gene>
    <name evidence="2" type="ORF">Y88_0893</name>
</gene>
<name>F1Z907_9SPHN</name>
<reference evidence="2 3" key="1">
    <citation type="journal article" date="2012" name="J. Bacteriol.">
        <title>Draft Genome Sequence of Novosphingobium nitrogenifigens Y88T.</title>
        <authorList>
            <person name="Strabala T.J."/>
            <person name="Macdonald L."/>
            <person name="Liu V."/>
            <person name="Smit A.M."/>
        </authorList>
    </citation>
    <scope>NUCLEOTIDE SEQUENCE [LARGE SCALE GENOMIC DNA]</scope>
    <source>
        <strain evidence="2 3">DSM 19370</strain>
    </source>
</reference>
<dbReference type="EMBL" id="AEWJ01000038">
    <property type="protein sequence ID" value="EGD58832.1"/>
    <property type="molecule type" value="Genomic_DNA"/>
</dbReference>
<feature type="transmembrane region" description="Helical" evidence="1">
    <location>
        <begin position="93"/>
        <end position="115"/>
    </location>
</feature>
<evidence type="ECO:0000313" key="3">
    <source>
        <dbReference type="Proteomes" id="UP000004728"/>
    </source>
</evidence>
<proteinExistence type="predicted"/>
<dbReference type="InParanoid" id="F1Z907"/>
<keyword evidence="1" id="KW-0812">Transmembrane</keyword>
<feature type="transmembrane region" description="Helical" evidence="1">
    <location>
        <begin position="52"/>
        <end position="73"/>
    </location>
</feature>
<dbReference type="Proteomes" id="UP000004728">
    <property type="component" value="Unassembled WGS sequence"/>
</dbReference>
<keyword evidence="3" id="KW-1185">Reference proteome</keyword>
<evidence type="ECO:0000313" key="2">
    <source>
        <dbReference type="EMBL" id="EGD58832.1"/>
    </source>
</evidence>
<keyword evidence="1" id="KW-1133">Transmembrane helix</keyword>
<feature type="transmembrane region" description="Helical" evidence="1">
    <location>
        <begin position="162"/>
        <end position="179"/>
    </location>
</feature>
<sequence>MALSPRISTQRNPAGTEAGANVPINRAPLPWLANGLPWASIMAMSLVTFSPVIASAPVIPPLAFMTLLAWRMLRPSFLPVWAGLPLGAWDDMFSGQPFGSAIVLWSAAMLAMDVIDERYLWRSFVQDWLVAVVLVSGYLLLQSGLAGLAAGYPLPLTVGPQWLLAMVLFPVVNKAVAMVDRVRLLPLRRL</sequence>
<dbReference type="STRING" id="983920.Y88_0893"/>
<protein>
    <recommendedName>
        <fullName evidence="4">Rod shape-determining protein MreD</fullName>
    </recommendedName>
</protein>
<comment type="caution">
    <text evidence="2">The sequence shown here is derived from an EMBL/GenBank/DDBJ whole genome shotgun (WGS) entry which is preliminary data.</text>
</comment>
<feature type="transmembrane region" description="Helical" evidence="1">
    <location>
        <begin position="127"/>
        <end position="150"/>
    </location>
</feature>
<dbReference type="OrthoDB" id="7426601at2"/>
<accession>F1Z907</accession>
<dbReference type="eggNOG" id="ENOG502ZPNK">
    <property type="taxonomic scope" value="Bacteria"/>
</dbReference>
<dbReference type="HOGENOM" id="CLU_1546602_0_0_5"/>
<evidence type="ECO:0008006" key="4">
    <source>
        <dbReference type="Google" id="ProtNLM"/>
    </source>
</evidence>
<organism evidence="2 3">
    <name type="scientific">Novosphingobium nitrogenifigens DSM 19370</name>
    <dbReference type="NCBI Taxonomy" id="983920"/>
    <lineage>
        <taxon>Bacteria</taxon>
        <taxon>Pseudomonadati</taxon>
        <taxon>Pseudomonadota</taxon>
        <taxon>Alphaproteobacteria</taxon>
        <taxon>Sphingomonadales</taxon>
        <taxon>Sphingomonadaceae</taxon>
        <taxon>Novosphingobium</taxon>
    </lineage>
</organism>
<evidence type="ECO:0000256" key="1">
    <source>
        <dbReference type="SAM" id="Phobius"/>
    </source>
</evidence>
<keyword evidence="1" id="KW-0472">Membrane</keyword>